<proteinExistence type="predicted"/>
<reference evidence="2" key="1">
    <citation type="journal article" date="2024" name="Proc. Natl. Acad. Sci. U.S.A.">
        <title>Extraordinary preservation of gene collinearity over three hundred million years revealed in homosporous lycophytes.</title>
        <authorList>
            <person name="Li C."/>
            <person name="Wickell D."/>
            <person name="Kuo L.Y."/>
            <person name="Chen X."/>
            <person name="Nie B."/>
            <person name="Liao X."/>
            <person name="Peng D."/>
            <person name="Ji J."/>
            <person name="Jenkins J."/>
            <person name="Williams M."/>
            <person name="Shu S."/>
            <person name="Plott C."/>
            <person name="Barry K."/>
            <person name="Rajasekar S."/>
            <person name="Grimwood J."/>
            <person name="Han X."/>
            <person name="Sun S."/>
            <person name="Hou Z."/>
            <person name="He W."/>
            <person name="Dai G."/>
            <person name="Sun C."/>
            <person name="Schmutz J."/>
            <person name="Leebens-Mack J.H."/>
            <person name="Li F.W."/>
            <person name="Wang L."/>
        </authorList>
    </citation>
    <scope>NUCLEOTIDE SEQUENCE [LARGE SCALE GENOMIC DNA]</scope>
    <source>
        <strain evidence="2">cv. PW_Plant_1</strain>
    </source>
</reference>
<evidence type="ECO:0000313" key="2">
    <source>
        <dbReference type="Proteomes" id="UP001162992"/>
    </source>
</evidence>
<gene>
    <name evidence="1" type="ORF">O6H91_04G129200</name>
</gene>
<dbReference type="Proteomes" id="UP001162992">
    <property type="component" value="Chromosome 4"/>
</dbReference>
<organism evidence="1 2">
    <name type="scientific">Diphasiastrum complanatum</name>
    <name type="common">Issler's clubmoss</name>
    <name type="synonym">Lycopodium complanatum</name>
    <dbReference type="NCBI Taxonomy" id="34168"/>
    <lineage>
        <taxon>Eukaryota</taxon>
        <taxon>Viridiplantae</taxon>
        <taxon>Streptophyta</taxon>
        <taxon>Embryophyta</taxon>
        <taxon>Tracheophyta</taxon>
        <taxon>Lycopodiopsida</taxon>
        <taxon>Lycopodiales</taxon>
        <taxon>Lycopodiaceae</taxon>
        <taxon>Lycopodioideae</taxon>
        <taxon>Diphasiastrum</taxon>
    </lineage>
</organism>
<name>A0ACC2E215_DIPCM</name>
<accession>A0ACC2E215</accession>
<sequence>MEAGMDCNPEGALVSVMDPLLSEKEHDEQQYVSDGSLNCNGLLAIKGETGGMKSSFYILGYYVLAQAALAGAAINLVLYTTRVLHFGNIAAVLIGTNFVGATYLTSFLGGIFADGYVGRYRAAGIFLLVFCLGLVLLTISASVPYLTPPTCSMGVVPCRPASIGQITFLVVSLVLIAVGYGGSEPCAIVFGADQFDEGDAAELIQKSSYFNWQALAYSLGLLIASTFIVYIEDSYGYKIGFAISTFIAMASVCCFFAGTPIYRFQKVQGNPFSHVSRVILAAAYKWKVQLPDDVNLLYEANDDESSRQANQRRKHTKNLRFLDKAATITEEGIAVESEQSPWHLCTVTQVEDVKSLLNLIPASVSTLIYCIVHIQIFTLFVTQGISLDQHFGNFLVPPASLITFNTLTSVLFTAAYEFALMPLIRRFSSTGQGLTTVTRIIVGLGVSVVAMLVASLVERKRLAVVEKYDLFDKLQVPMSIFWQIPQYVLVGLSEVFAYVGLTEFYYVESPDALRGAGACFFLVWVALGSFLSGLSVTFVTWLTSNDGQPGWIANNLNRGHLDYFFLLLAALSAVNVLYTSVCVHTGKELQESFANYQEEDQP</sequence>
<dbReference type="EMBL" id="CM055095">
    <property type="protein sequence ID" value="KAJ7560425.1"/>
    <property type="molecule type" value="Genomic_DNA"/>
</dbReference>
<keyword evidence="2" id="KW-1185">Reference proteome</keyword>
<comment type="caution">
    <text evidence="1">The sequence shown here is derived from an EMBL/GenBank/DDBJ whole genome shotgun (WGS) entry which is preliminary data.</text>
</comment>
<protein>
    <submittedName>
        <fullName evidence="1">Uncharacterized protein</fullName>
    </submittedName>
</protein>
<evidence type="ECO:0000313" key="1">
    <source>
        <dbReference type="EMBL" id="KAJ7560425.1"/>
    </source>
</evidence>